<dbReference type="PROSITE" id="PS50011">
    <property type="entry name" value="PROTEIN_KINASE_DOM"/>
    <property type="match status" value="1"/>
</dbReference>
<dbReference type="SUPFAM" id="SSF56112">
    <property type="entry name" value="Protein kinase-like (PK-like)"/>
    <property type="match status" value="1"/>
</dbReference>
<reference evidence="4 5" key="1">
    <citation type="journal article" date="2022" name="bioRxiv">
        <title>Genomics of Preaxostyla Flagellates Illuminates Evolutionary Transitions and the Path Towards Mitochondrial Loss.</title>
        <authorList>
            <person name="Novak L.V.F."/>
            <person name="Treitli S.C."/>
            <person name="Pyrih J."/>
            <person name="Halakuc P."/>
            <person name="Pipaliya S.V."/>
            <person name="Vacek V."/>
            <person name="Brzon O."/>
            <person name="Soukal P."/>
            <person name="Eme L."/>
            <person name="Dacks J.B."/>
            <person name="Karnkowska A."/>
            <person name="Elias M."/>
            <person name="Hampl V."/>
        </authorList>
    </citation>
    <scope>NUCLEOTIDE SEQUENCE [LARGE SCALE GENOMIC DNA]</scope>
    <source>
        <strain evidence="4">NAU3</strain>
        <tissue evidence="4">Gut</tissue>
    </source>
</reference>
<dbReference type="InterPro" id="IPR000719">
    <property type="entry name" value="Prot_kinase_dom"/>
</dbReference>
<sequence length="2939" mass="321883">MSRILTDFSDLELPLINKRLLHSSLSTLSQTPTLPKKIRIRVEKCVPALNSITDGPFMMMETDEVRSMEQSLSELQHLSSEIEKQKMELETRIKDLVQDVEKYQKDMAKKVETYERTKAELAEAKNRITCLEMELAAEQKIPRRIEEKMEETEEKKEDFEEEDDEMDVEGQQEEEKGGHDLEMGRVETEENLELTRMMMRSEWNGTESLLTIDGTAHALTPTTLIQIIQLEKSCWRTSFTRPIDEGEWELKIRTLPHSYLNVSIGFLRHPLPQNATQRSCGTYAGAIGGHFILWKRRMWKGGKFKPGRTNKKCDQVGQTTAIRVNMRTREARLLTDCLPPFTQNDNNHPADDVLQLPNTNVTCVDFEVMSTNVGNQQIVGHDGIGVEERADRTQLLRFSGITTAFIGISFRNVSSLPGSIPSASPSFRQQMIGSSIWGSNNHLSGSTVRDMNSGGCLLCSNTTFSWCSTTSDDRPSSSPLHPSSLSSNAVFENDTYDGELGDTRLYVIADTTITHCTFQNMNYTTGNQYDGGSAVILSLPTTYLTVHNCSFNNCSVPSTKENLSIYGGCILVRGSFNNYLRSSLSVSMCSFEDWYPGNTTNRYQFGGGVGTLYTSTSPSIIDSNFTLSGAKKPKYNGGFISFASLKDPSSPLTISNCRLEGDQKSEGNCLSISGCAFGSGGLSVSDTEIVNTNSVFKISAVSGVTPVVVSRCNLVNGSLLVKYGTVTPHDPLLVVDCILNHFGISSTTYSSDLCFIGTIFHALAVPFPVQLLSVAGHCFVVLQSCLFDGCETSRVGLITCSQSTSLTMDSCTVKECKTTGSTSSPFHLTDTAFQAYSCTFTNLTGMTSNLFRIETNGSILLEDCRFDLEPSNQTDLRFVTASPSLFNTSSVVSCTSNRAIRMTTDDKTFTDCPLFKVVQTPNTKTEIKMDADSDPDGALRQTIQSFVVGSSTILTLSEGSFTEPSLLSIQTDLEIVGNGTESVHVTLDESPRPHTTLLTSELEVMVGANLTLRSMTLIPSSSSSPLVAMNEDGFLSVKTVVVCAQQDRMKELFCVPAGTANFFHSRFSSITGSSALILVAGTGSLVLSDTFFLTISRTLTIAVNGSVQSGSCVEANTSGSISIHFCKFGGCSSNGRAGVIDVVSNDTTSRLEMKGCQFDENVAGSELNEEEKGDDVVLKGFSNDQLTLNYTAIESFSSLPFLIDNFHPRVPAPHTLHFSTEGLNMTLAWSAPNRLCESRLSELTLQFLLGSRLHNNVHTTIIPAFMYNETMTPFSLKNASVSVTLKSGSLNLTQLTNEVFCCILAATLSLDSLRLSFSELKNTAFSVDQDSSLSLSSVVVTFANTTLTHHFIDSIGRSTLFKSVTIETDLTLNSISFVRHVRSTNDGTFSWECITLKSVNLTTQPFLRLEGMNTLQIQQDKSTPIKSINSLCDGSFLFAKTSDVTLSSLNVSSCSAQRGGLVFCTSCNVTVKESQFSSCSAQHGGVIFLELENANQHSLNFGSGNSLFTNCMATATDENGVEVGRGGAIFVKGTTTAETPISLTTAYFEKNSAAFGNDVFVEESVLGDKGPDRLKGSKGASWSGWPHLEVEGITKEANEVEWNRIATFIDFPRIFISDMGTDNDTCRFSYRSCKTIEYAFQYLKIYYPNGTACPRSAYLSSNYIFEPMYLEEANIFLEASKVELKSTVPEGSSMFTIGKDTRLTMQYFKFQLKSNHTLVSVTSSESWLELSRCEVVFQQGTYSQSLISSVGNRLSLSSCYFNDGSSSPQVSFSVPLISFSPMPSHEGGLGSAPFSITGSYFRNLTLLNSSIIVVETSGDVTFQNITLRQIQSDLVTGQYVSVKGQHFKQQIIPENWAHSDNMYDLEFYLGEDTSLAENHKYSRSSQLWIIRVRVCNTRLSFGIGLSQLSRSDHSLDGFLARKKDDSDWNTNTFANGENTRADPIFVIESGSLTLNSCSLSSFTLGSSPRISHVSGSLSLTSCEFSSIDRLSGKGSILSTAMTSGMGLTIDGVKLSSMSCSSESPAVLLNFSSFTPPAPFPSFSLTNLRFEGTDEQLAMAYFVEIIGRNISNFISEADERFSGSYSSESNQNHLWTFDEAFDLSISLMFYLLPQEGPVGVERGGYDMNRCGYSNVWCSSVDRAVLRTTDRLLSEIVILGTSDLSLPMTLTNNISITKGEEGEILHVSSCGCLTTTPHHSLLVEELSITLSPIQTAEAVIIVPFSSSATLNTIVARSTGASDGTLIRVTGGKTTLTDLVIRLEMKENTNVIEVLGGKVNVDTVRVENGIPLNSSIVCMKTGMLSVSGVSIIDVSSIAGCLVDASGTSARVKDIAFSHISFSSAAFVFTSLDSCSLSNVSITDFSSAALIEATNVTSLDFETSRFSGHAKSTPKHNTDLSEMFEMKHLPQGAVSMVGGEMTLTGCIFHDNTPSNTDFPSLRRNLFCSDGKVLIETIGGGDGLSSPHHWISTNNCSVEKEDKLLPAPFFVPTLSSTKSTSTFNRKAKMFEIVLKGETFIPCGLSLEVFEGIVLSETEFTEGKHILVELDPSKMTSWKEDTIELSLHQSSLNSLNTKHDLQCRVLFGESGKTDSFSLTGLKGTMSQGGRVVSIVIPIVCSVILILVFLIVVLVLICRRQQKKKEEKPKEMSELDEIQIELKEGELENNSTIKPILDTSNMTLLPNSFNMISNGVAQDQPQFSSFQQTFVEQVEVLKCEGEPAVTHVDASHTLYSALHVEKRSDLPKMEIRRQLVAGLERIVQYNPFSDVLTQLSSHWILFDSSGSVCLKLDQNLNETDLTEQQIANQKKMKEEDRRWSAPEQIDEEDRDQNKDEKEPQTVTYDPLKASVFRLGLVLWELETGLVPFGELDAVNASRQVKGGQLPLISNWEDTSLASLVAECLSFDPDERPSLSTLTTHFSSFTLNPSDTLPVQQQPVVSTAVIG</sequence>
<keyword evidence="2" id="KW-0812">Transmembrane</keyword>
<proteinExistence type="predicted"/>
<keyword evidence="2" id="KW-0472">Membrane</keyword>
<feature type="domain" description="Protein kinase" evidence="3">
    <location>
        <begin position="2590"/>
        <end position="2918"/>
    </location>
</feature>
<keyword evidence="5" id="KW-1185">Reference proteome</keyword>
<feature type="compositionally biased region" description="Acidic residues" evidence="1">
    <location>
        <begin position="159"/>
        <end position="172"/>
    </location>
</feature>
<dbReference type="InterPro" id="IPR051681">
    <property type="entry name" value="Ser/Thr_Kinases-Pseudokinases"/>
</dbReference>
<accession>A0ABQ9Y983</accession>
<gene>
    <name evidence="4" type="ORF">BLNAU_4814</name>
</gene>
<dbReference type="InterPro" id="IPR006626">
    <property type="entry name" value="PbH1"/>
</dbReference>
<dbReference type="Pfam" id="PF07714">
    <property type="entry name" value="PK_Tyr_Ser-Thr"/>
    <property type="match status" value="1"/>
</dbReference>
<evidence type="ECO:0000313" key="4">
    <source>
        <dbReference type="EMBL" id="KAK2960261.1"/>
    </source>
</evidence>
<dbReference type="InterPro" id="IPR001245">
    <property type="entry name" value="Ser-Thr/Tyr_kinase_cat_dom"/>
</dbReference>
<name>A0ABQ9Y983_9EUKA</name>
<dbReference type="Gene3D" id="1.10.510.10">
    <property type="entry name" value="Transferase(Phosphotransferase) domain 1"/>
    <property type="match status" value="1"/>
</dbReference>
<organism evidence="4 5">
    <name type="scientific">Blattamonas nauphoetae</name>
    <dbReference type="NCBI Taxonomy" id="2049346"/>
    <lineage>
        <taxon>Eukaryota</taxon>
        <taxon>Metamonada</taxon>
        <taxon>Preaxostyla</taxon>
        <taxon>Oxymonadida</taxon>
        <taxon>Blattamonas</taxon>
    </lineage>
</organism>
<feature type="compositionally biased region" description="Basic and acidic residues" evidence="1">
    <location>
        <begin position="147"/>
        <end position="158"/>
    </location>
</feature>
<evidence type="ECO:0000313" key="5">
    <source>
        <dbReference type="Proteomes" id="UP001281761"/>
    </source>
</evidence>
<comment type="caution">
    <text evidence="4">The sequence shown here is derived from an EMBL/GenBank/DDBJ whole genome shotgun (WGS) entry which is preliminary data.</text>
</comment>
<protein>
    <recommendedName>
        <fullName evidence="3">Protein kinase domain-containing protein</fullName>
    </recommendedName>
</protein>
<feature type="region of interest" description="Disordered" evidence="1">
    <location>
        <begin position="2799"/>
        <end position="2834"/>
    </location>
</feature>
<dbReference type="InterPro" id="IPR011009">
    <property type="entry name" value="Kinase-like_dom_sf"/>
</dbReference>
<evidence type="ECO:0000256" key="2">
    <source>
        <dbReference type="SAM" id="Phobius"/>
    </source>
</evidence>
<keyword evidence="2" id="KW-1133">Transmembrane helix</keyword>
<dbReference type="Proteomes" id="UP001281761">
    <property type="component" value="Unassembled WGS sequence"/>
</dbReference>
<feature type="transmembrane region" description="Helical" evidence="2">
    <location>
        <begin position="2608"/>
        <end position="2631"/>
    </location>
</feature>
<feature type="region of interest" description="Disordered" evidence="1">
    <location>
        <begin position="147"/>
        <end position="180"/>
    </location>
</feature>
<evidence type="ECO:0000259" key="3">
    <source>
        <dbReference type="PROSITE" id="PS50011"/>
    </source>
</evidence>
<feature type="compositionally biased region" description="Basic and acidic residues" evidence="1">
    <location>
        <begin position="2804"/>
        <end position="2813"/>
    </location>
</feature>
<dbReference type="EMBL" id="JARBJD010000024">
    <property type="protein sequence ID" value="KAK2960261.1"/>
    <property type="molecule type" value="Genomic_DNA"/>
</dbReference>
<dbReference type="PANTHER" id="PTHR44329">
    <property type="entry name" value="SERINE/THREONINE-PROTEIN KINASE TNNI3K-RELATED"/>
    <property type="match status" value="1"/>
</dbReference>
<evidence type="ECO:0000256" key="1">
    <source>
        <dbReference type="SAM" id="MobiDB-lite"/>
    </source>
</evidence>
<dbReference type="SMART" id="SM00710">
    <property type="entry name" value="PbH1"/>
    <property type="match status" value="7"/>
</dbReference>